<keyword evidence="4 6" id="KW-1133">Transmembrane helix</keyword>
<proteinExistence type="predicted"/>
<keyword evidence="9" id="KW-1185">Reference proteome</keyword>
<evidence type="ECO:0000256" key="6">
    <source>
        <dbReference type="SAM" id="Phobius"/>
    </source>
</evidence>
<feature type="transmembrane region" description="Helical" evidence="6">
    <location>
        <begin position="271"/>
        <end position="293"/>
    </location>
</feature>
<dbReference type="Pfam" id="PF02687">
    <property type="entry name" value="FtsX"/>
    <property type="match status" value="2"/>
</dbReference>
<keyword evidence="5 6" id="KW-0472">Membrane</keyword>
<dbReference type="InterPro" id="IPR038766">
    <property type="entry name" value="Membrane_comp_ABC_pdt"/>
</dbReference>
<feature type="transmembrane region" description="Helical" evidence="6">
    <location>
        <begin position="393"/>
        <end position="417"/>
    </location>
</feature>
<evidence type="ECO:0000256" key="4">
    <source>
        <dbReference type="ARBA" id="ARBA00022989"/>
    </source>
</evidence>
<keyword evidence="2" id="KW-1003">Cell membrane</keyword>
<gene>
    <name evidence="8" type="ORF">HG542_10510</name>
</gene>
<feature type="domain" description="ABC3 transporter permease C-terminal" evidence="7">
    <location>
        <begin position="681"/>
        <end position="792"/>
    </location>
</feature>
<feature type="transmembrane region" description="Helical" evidence="6">
    <location>
        <begin position="762"/>
        <end position="788"/>
    </location>
</feature>
<dbReference type="PANTHER" id="PTHR30287:SF2">
    <property type="entry name" value="BLL1001 PROTEIN"/>
    <property type="match status" value="1"/>
</dbReference>
<protein>
    <submittedName>
        <fullName evidence="8">ABC transporter permease</fullName>
    </submittedName>
</protein>
<dbReference type="Proteomes" id="UP000587462">
    <property type="component" value="Unassembled WGS sequence"/>
</dbReference>
<feature type="transmembrane region" description="Helical" evidence="6">
    <location>
        <begin position="355"/>
        <end position="373"/>
    </location>
</feature>
<evidence type="ECO:0000259" key="7">
    <source>
        <dbReference type="Pfam" id="PF02687"/>
    </source>
</evidence>
<organism evidence="8 9">
    <name type="scientific">Streptomyces morookaense</name>
    <name type="common">Streptoverticillium morookaense</name>
    <dbReference type="NCBI Taxonomy" id="1970"/>
    <lineage>
        <taxon>Bacteria</taxon>
        <taxon>Bacillati</taxon>
        <taxon>Actinomycetota</taxon>
        <taxon>Actinomycetes</taxon>
        <taxon>Kitasatosporales</taxon>
        <taxon>Streptomycetaceae</taxon>
        <taxon>Streptomyces</taxon>
    </lineage>
</organism>
<dbReference type="EMBL" id="JABBXF010000018">
    <property type="protein sequence ID" value="NVK78094.1"/>
    <property type="molecule type" value="Genomic_DNA"/>
</dbReference>
<evidence type="ECO:0000256" key="5">
    <source>
        <dbReference type="ARBA" id="ARBA00023136"/>
    </source>
</evidence>
<evidence type="ECO:0000313" key="9">
    <source>
        <dbReference type="Proteomes" id="UP000587462"/>
    </source>
</evidence>
<feature type="transmembrane region" description="Helical" evidence="6">
    <location>
        <begin position="313"/>
        <end position="334"/>
    </location>
</feature>
<sequence length="799" mass="85676">MTPPERTRITAGPTGVAVWARDLAMGIRFAVTGGREAWLRTALTAVGVGLGVALLMIAASVPHMMSERHQRGAARAVDSPSVFFDKRLAHEQKPGSGTFLYKTANTDYHDKPVNGALLQADGPSAPAPPGVGAMPRPGEMVVSPALDDLLHSDNGKLLRERFEGYRTVGTIAPSGLIGPNELFYYAGSDKLAPGHGTIRVDGYGYEEPDVPLTPELFLLVIIVCVVLLMPIAVFITTAVRFGGDQRDQRLAALRLVGADAHMTRRVAAGEALCGSLFGLSAGAGLFLLLREFATYVTIRDNSVFPSDIVPEPWIAALIALAVPVCAVVVTLFTLRRIAIEPLGVVRNAVTRRRRLWWRLLIPAVGIALLLPLFRKASGYAAHSVPLDTYQIGAGTALLLVGLVALLPWVVEICVSRFRRGPLPWQLAARRLQFDSGPAARAVSGITVAVAGAIAVQMLFAGVQSDYTTSDGHDPGHFQVRASYRPGTAEETSAWTERFRATKGVEAVTGYVERYADKPGDDAAVTSIHIGDCATLQRMAHIDSCRDGDVFVAQEPGGDVDTEHRFAPGTRLTMKEYSAPAGQKKRGYDWMVPASARVVTTRPDPSGDHPFGILATPSAIDVTKIPDATTTFVAQVTKGDLDAIEQFRNTAAHIDPSMRVWRLGGVVKDNNYATIEKGLLIGAVATLALIGAGMAVTTAEQLRERKRLLSVLVAFGTRRSTLGWSVLWQTIVPVVLGMILAVGGGLGLGWAMLHLLRKGVRDWWSFVPVAGTGAAVIMAITVLGLVPMWRLMRGDGLRSE</sequence>
<evidence type="ECO:0000313" key="8">
    <source>
        <dbReference type="EMBL" id="NVK78094.1"/>
    </source>
</evidence>
<evidence type="ECO:0000256" key="3">
    <source>
        <dbReference type="ARBA" id="ARBA00022692"/>
    </source>
</evidence>
<dbReference type="RefSeq" id="WP_171079929.1">
    <property type="nucleotide sequence ID" value="NZ_BNBU01000002.1"/>
</dbReference>
<accession>A0A7Y7B328</accession>
<keyword evidence="3 6" id="KW-0812">Transmembrane</keyword>
<reference evidence="8 9" key="1">
    <citation type="submission" date="2020-04" db="EMBL/GenBank/DDBJ databases">
        <title>Draft Genome Sequence of Streptomyces morookaense DSM 40503, an 8-azaguanine-producing strain.</title>
        <authorList>
            <person name="Qi J."/>
            <person name="Gao J.-M."/>
        </authorList>
    </citation>
    <scope>NUCLEOTIDE SEQUENCE [LARGE SCALE GENOMIC DNA]</scope>
    <source>
        <strain evidence="8 9">DSM 40503</strain>
    </source>
</reference>
<evidence type="ECO:0000256" key="1">
    <source>
        <dbReference type="ARBA" id="ARBA00004651"/>
    </source>
</evidence>
<name>A0A7Y7B328_STRMO</name>
<dbReference type="AlphaFoldDB" id="A0A7Y7B328"/>
<feature type="transmembrane region" description="Helical" evidence="6">
    <location>
        <begin position="677"/>
        <end position="698"/>
    </location>
</feature>
<feature type="transmembrane region" description="Helical" evidence="6">
    <location>
        <begin position="216"/>
        <end position="239"/>
    </location>
</feature>
<feature type="domain" description="ABC3 transporter permease C-terminal" evidence="7">
    <location>
        <begin position="222"/>
        <end position="338"/>
    </location>
</feature>
<feature type="transmembrane region" description="Helical" evidence="6">
    <location>
        <begin position="37"/>
        <end position="59"/>
    </location>
</feature>
<evidence type="ECO:0000256" key="2">
    <source>
        <dbReference type="ARBA" id="ARBA00022475"/>
    </source>
</evidence>
<comment type="subcellular location">
    <subcellularLocation>
        <location evidence="1">Cell membrane</location>
        <topology evidence="1">Multi-pass membrane protein</topology>
    </subcellularLocation>
</comment>
<comment type="caution">
    <text evidence="8">The sequence shown here is derived from an EMBL/GenBank/DDBJ whole genome shotgun (WGS) entry which is preliminary data.</text>
</comment>
<dbReference type="InterPro" id="IPR003838">
    <property type="entry name" value="ABC3_permease_C"/>
</dbReference>
<dbReference type="PANTHER" id="PTHR30287">
    <property type="entry name" value="MEMBRANE COMPONENT OF PREDICTED ABC SUPERFAMILY METABOLITE UPTAKE TRANSPORTER"/>
    <property type="match status" value="1"/>
</dbReference>
<feature type="transmembrane region" description="Helical" evidence="6">
    <location>
        <begin position="725"/>
        <end position="750"/>
    </location>
</feature>
<dbReference type="GO" id="GO:0005886">
    <property type="term" value="C:plasma membrane"/>
    <property type="evidence" value="ECO:0007669"/>
    <property type="project" value="UniProtKB-SubCell"/>
</dbReference>